<dbReference type="Gene3D" id="2.60.210.10">
    <property type="entry name" value="Apoptosis, Tumor Necrosis Factor Receptor Associated Protein 2, Chain A"/>
    <property type="match status" value="1"/>
</dbReference>
<dbReference type="OrthoDB" id="289038at2759"/>
<evidence type="ECO:0000313" key="6">
    <source>
        <dbReference type="WormBase" id="SRAE_2000091700"/>
    </source>
</evidence>
<dbReference type="CTD" id="36378611"/>
<reference evidence="5" key="2">
    <citation type="submission" date="2020-12" db="UniProtKB">
        <authorList>
            <consortium name="WormBaseParasite"/>
        </authorList>
    </citation>
    <scope>IDENTIFICATION</scope>
</reference>
<dbReference type="SUPFAM" id="SSF49599">
    <property type="entry name" value="TRAF domain-like"/>
    <property type="match status" value="1"/>
</dbReference>
<dbReference type="WBParaSite" id="SRAE_2000091700.1">
    <property type="protein sequence ID" value="SRAE_2000091700.1"/>
    <property type="gene ID" value="WBGene00261117"/>
</dbReference>
<evidence type="ECO:0000313" key="4">
    <source>
        <dbReference type="Proteomes" id="UP000035682"/>
    </source>
</evidence>
<dbReference type="InterPro" id="IPR002083">
    <property type="entry name" value="MATH/TRAF_dom"/>
</dbReference>
<evidence type="ECO:0000313" key="5">
    <source>
        <dbReference type="WBParaSite" id="SRAE_2000091700.1"/>
    </source>
</evidence>
<evidence type="ECO:0000256" key="1">
    <source>
        <dbReference type="SAM" id="Coils"/>
    </source>
</evidence>
<dbReference type="SMART" id="SM00061">
    <property type="entry name" value="MATH"/>
    <property type="match status" value="1"/>
</dbReference>
<dbReference type="AlphaFoldDB" id="A0A090L942"/>
<accession>A0A090L942</accession>
<dbReference type="Proteomes" id="UP000035682">
    <property type="component" value="Unplaced"/>
</dbReference>
<keyword evidence="1" id="KW-0175">Coiled coil</keyword>
<feature type="domain" description="MATH" evidence="2">
    <location>
        <begin position="197"/>
        <end position="325"/>
    </location>
</feature>
<proteinExistence type="predicted"/>
<name>A0A090L942_STRRB</name>
<keyword evidence="4" id="KW-1185">Reference proteome</keyword>
<dbReference type="EMBL" id="LN609529">
    <property type="protein sequence ID" value="CEF66247.1"/>
    <property type="molecule type" value="Genomic_DNA"/>
</dbReference>
<feature type="coiled-coil region" evidence="1">
    <location>
        <begin position="808"/>
        <end position="888"/>
    </location>
</feature>
<gene>
    <name evidence="3 5 6" type="ORF">SRAE_2000091700</name>
</gene>
<reference evidence="3 4" key="1">
    <citation type="submission" date="2014-09" db="EMBL/GenBank/DDBJ databases">
        <authorList>
            <person name="Martin A.A."/>
        </authorList>
    </citation>
    <scope>NUCLEOTIDE SEQUENCE</scope>
    <source>
        <strain evidence="4">ED321</strain>
        <strain evidence="3">ED321 Heterogonic</strain>
    </source>
</reference>
<dbReference type="GeneID" id="36378611"/>
<evidence type="ECO:0000313" key="3">
    <source>
        <dbReference type="EMBL" id="CEF66247.1"/>
    </source>
</evidence>
<organism evidence="3">
    <name type="scientific">Strongyloides ratti</name>
    <name type="common">Parasitic roundworm</name>
    <dbReference type="NCBI Taxonomy" id="34506"/>
    <lineage>
        <taxon>Eukaryota</taxon>
        <taxon>Metazoa</taxon>
        <taxon>Ecdysozoa</taxon>
        <taxon>Nematoda</taxon>
        <taxon>Chromadorea</taxon>
        <taxon>Rhabditida</taxon>
        <taxon>Tylenchina</taxon>
        <taxon>Panagrolaimomorpha</taxon>
        <taxon>Strongyloidoidea</taxon>
        <taxon>Strongyloididae</taxon>
        <taxon>Strongyloides</taxon>
    </lineage>
</organism>
<dbReference type="PROSITE" id="PS50144">
    <property type="entry name" value="MATH"/>
    <property type="match status" value="1"/>
</dbReference>
<dbReference type="WormBase" id="SRAE_2000091700">
    <property type="protein sequence ID" value="SRP09161"/>
    <property type="gene ID" value="WBGene00261117"/>
</dbReference>
<dbReference type="InterPro" id="IPR008974">
    <property type="entry name" value="TRAF-like"/>
</dbReference>
<protein>
    <submittedName>
        <fullName evidence="3 5">MATH domain and TRAF-like domain-containing protein</fullName>
    </submittedName>
</protein>
<dbReference type="RefSeq" id="XP_024505447.1">
    <property type="nucleotide sequence ID" value="XM_024651805.1"/>
</dbReference>
<evidence type="ECO:0000259" key="2">
    <source>
        <dbReference type="PROSITE" id="PS50144"/>
    </source>
</evidence>
<sequence>MGKKSKISRISICQKKKISRKHYSFADDLHNFLKKEDPMYEKFCNSNEYSMLEDLANLIVDHYNSGKSLQFKNKNIGFHDLDNCSKVKFRNELVNIVSENDKSTPENTGEVEDKISGWASQLLNGTCSNQASPSSKPCSLKIAHDEIFIFHDDSDSDEESDASSTNNIINPINTKISKIKLVPEKSSKINNISSNFANSLSFCIANIYSLRTDLRSVRKIISGVGWKIYVTTHIHKIHSDYDKSLSFYVQCCPNSYDDRWNVKANCELSIYSHAHKCWKIGYQFSHVFNSTYDDCGLVHFIKWKDLIDSDEKYVLDGKVYLEAIIDVKGPIKVTSFGQYHSRLKMYSSIFDIQMTKGNKREAEEVCDLALKYCMKTDREAIKHFEEKHSLLVRDKVVDTITRLQQENLQNNDKGIVLKNKANLKNFCLGGSCKKNESTCNQADVKMKDILLCINDKIKKKEVVYDNLEVEKCESNKNEAGTDNTVRRKLIPQHCENQYFMRTLFFERKNYMFPCTVYNKKKLFTLPDNYIIDIDKNGENITKKSNIKFINENSLEKNSISKKNDEKTVSKIESIGCLTEVDKKILEDYPIEHLYHDKIDYFNFIAKRASIISRYVDKLSKNISDEARKLLLQFYENNSLVNKNKLLTTIKDDALGLYLRMVPFWLMEDDGNINNQPIFLDFNKEYIFSTIEAIFYSMNILKSVSNNKIKDEKISLYCNNKKKFIESLNSVCVIPQSLIETMKEMLTLWIQEYKQFSLTMNKNQKKLIDDNLSINKKYDDLYKNFNETKEMLNTLSKSYSVQTKNISMFNEIKKKCDEYKKENEMLIRNNQSIIDSKKNMAKELANLREQNKLLSSQIQEKDAALKKFKKVAEQEKIALSKENETLRTRCIRSELMYLEKSFSIGIKELYKAKDEALEYINDMKNLLDNINEKYVNIVCEKIKEFENYICEIDEKIEIATNNHIIHSTSIEKGKSLSQIGKIKIRKPKALPEKLNTNMFTKLDVVWCDNLSLQNLSIENEKYNNNKEKKKKYYGSNRKRLSSSPTSDAFSCSSGESHKVKDVFTDCGYYITSISPISDVNTLSTFEINNFIMNKDVNKIKFNTEYQNTNFYTFSPSNSSSSFETLKYSNTSNIFENNDASNINHDLLQNFDYINSIDNTLVQKNDKMLQLYDESSIMMATQNIKPLSEDRSNDLNNYTYDIDSIPSDDYQILYKAFCSSNSQKSDW</sequence>
<dbReference type="STRING" id="34506.A0A090L942"/>